<keyword evidence="13" id="KW-0175">Coiled coil</keyword>
<comment type="caution">
    <text evidence="16">The sequence shown here is derived from an EMBL/GenBank/DDBJ whole genome shotgun (WGS) entry which is preliminary data.</text>
</comment>
<dbReference type="CDD" id="cd05474">
    <property type="entry name" value="SAP_like"/>
    <property type="match status" value="1"/>
</dbReference>
<protein>
    <recommendedName>
        <fullName evidence="15">Peptidase A1 domain-containing protein</fullName>
    </recommendedName>
</protein>
<dbReference type="CDD" id="cd12148">
    <property type="entry name" value="fungal_TF_MHR"/>
    <property type="match status" value="1"/>
</dbReference>
<sequence length="1194" mass="127876">MASLAYGQAVDVSVVSSFSTVSLSAAPLSTTAPSETVADMQDGCIHFQIIHSTNTQHFAKRAVELTLANRSDVAYYAKLDFGTPAQAQYVQLDTGSFELWVNPTCSGLSSGDASFCQAVGRFDPSASSTFESLNTGKQLRYGIGSANITYVKDDISLPGTTSVLSQVQFGVATSTSDEFSGILGIGYGLGLTTRYPNFVDELALQNVTKVKAFSLALGSKSEQEGVIVFGGVDTSKFSGQLEKLPITPAKFSPDGVPRYWVNMTSMSLTSPGSTSSKAYANSKLQVFLDSGSTLTLLPTNLANSIASDFGVTTGANADGFYMVDCSLASQDGTLDFTFGGTTVRVPYSELIRQSGSQCMLGLQASTDFVLLGDTFLRSAYVVIDQTDNVVWMAQYTNCGSTPAALASAASLTTLTGVCAQSNSLDVSSGSSGSSSSSSVSPLTTAAAPAKTANTASTATTSSASSSTTTAANSAASSASSSSIKAQAASGQMFAVVAGGLCNFHYPACGACVAASAECVGFDSIHGVEKPRSIISHLEEEVARLEQQLKDARAVAEAQDGTAGDRSVGAARSAIDRLSMQLAMATVAPEGPRNESTNLLPLTAKVFFVGSPAPHLHKPVAWEETRQPQAQSPKEASPTTPLSTSAVPISSIPRHVAVIMLKHYCEIYRPQYPAVEEGDLLAAFDRVYDREKIGAPSNFDIFCVHITLAISTTTLMYRDEGRAATATAGFWATAVAHLAQGQWNPWQRVQALQLLTHYGFLNPKDVDCLRCTAAALRQCVQLGLQHELPESQQRHVDEGVLDVRRRLFWHSYSIDVAANVTRCRPCSMPSKDMRVITAEMPVRLSAASATAHVWELRRMEAEITQRLYYPRGDDGDDLDVWHTDICRRLSAWHQATRQSVTLSEKIEFAEIHYHMQRLRLSRPSPRRPVPSSALQQECLAAAVAVLREFDVIARLGKLFYIWHAAHCVVEAGVCLLGVCITATESPSEASQDQRGTTSEARTESVVSPSDVPILSRHLKMFPGILWKIARRWPAVAHHAAALESISLAVVEKLQQWVSPQSTTREPSPSTSTAALKQKLKDMSLISPFPMDEDTARAQEDEQRLRRNDFVAGMDAVENVTDADITAPFDANWALPPLSPGQVLAFSSSATLVDGAPSSADDAVLDWDFAGVGFEEIFAALIQANHEGEETSEMVT</sequence>
<keyword evidence="5" id="KW-0732">Signal</keyword>
<dbReference type="Proteomes" id="UP001642482">
    <property type="component" value="Unassembled WGS sequence"/>
</dbReference>
<organism evidence="16 17">
    <name type="scientific">Sporothrix eucalyptigena</name>
    <dbReference type="NCBI Taxonomy" id="1812306"/>
    <lineage>
        <taxon>Eukaryota</taxon>
        <taxon>Fungi</taxon>
        <taxon>Dikarya</taxon>
        <taxon>Ascomycota</taxon>
        <taxon>Pezizomycotina</taxon>
        <taxon>Sordariomycetes</taxon>
        <taxon>Sordariomycetidae</taxon>
        <taxon>Ophiostomatales</taxon>
        <taxon>Ophiostomataceae</taxon>
        <taxon>Sporothrix</taxon>
    </lineage>
</organism>
<evidence type="ECO:0000259" key="15">
    <source>
        <dbReference type="PROSITE" id="PS51767"/>
    </source>
</evidence>
<gene>
    <name evidence="16" type="ORF">SEUCBS140593_007723</name>
</gene>
<dbReference type="InterPro" id="IPR033121">
    <property type="entry name" value="PEPTIDASE_A1"/>
</dbReference>
<accession>A0ABP0CI94</accession>
<comment type="similarity">
    <text evidence="2">Belongs to the peptidase A1 family.</text>
</comment>
<feature type="domain" description="Peptidase A1" evidence="15">
    <location>
        <begin position="75"/>
        <end position="393"/>
    </location>
</feature>
<evidence type="ECO:0000256" key="3">
    <source>
        <dbReference type="ARBA" id="ARBA00022670"/>
    </source>
</evidence>
<feature type="region of interest" description="Disordered" evidence="14">
    <location>
        <begin position="985"/>
        <end position="1005"/>
    </location>
</feature>
<dbReference type="Pfam" id="PF00026">
    <property type="entry name" value="Asp"/>
    <property type="match status" value="1"/>
</dbReference>
<keyword evidence="3" id="KW-0645">Protease</keyword>
<evidence type="ECO:0000256" key="7">
    <source>
        <dbReference type="ARBA" id="ARBA00022801"/>
    </source>
</evidence>
<evidence type="ECO:0000256" key="8">
    <source>
        <dbReference type="ARBA" id="ARBA00022833"/>
    </source>
</evidence>
<name>A0ABP0CI94_9PEZI</name>
<dbReference type="PANTHER" id="PTHR47782:SF1">
    <property type="entry name" value="PYRIMIDINE PATHWAY REGULATORY PROTEIN 1"/>
    <property type="match status" value="1"/>
</dbReference>
<evidence type="ECO:0000256" key="14">
    <source>
        <dbReference type="SAM" id="MobiDB-lite"/>
    </source>
</evidence>
<keyword evidence="4" id="KW-0479">Metal-binding</keyword>
<evidence type="ECO:0000256" key="4">
    <source>
        <dbReference type="ARBA" id="ARBA00022723"/>
    </source>
</evidence>
<evidence type="ECO:0000256" key="10">
    <source>
        <dbReference type="ARBA" id="ARBA00023125"/>
    </source>
</evidence>
<keyword evidence="10" id="KW-0238">DNA-binding</keyword>
<keyword evidence="8" id="KW-0862">Zinc</keyword>
<dbReference type="PRINTS" id="PR00792">
    <property type="entry name" value="PEPSIN"/>
</dbReference>
<dbReference type="InterPro" id="IPR052202">
    <property type="entry name" value="Yeast_MetPath_Reg"/>
</dbReference>
<evidence type="ECO:0000256" key="11">
    <source>
        <dbReference type="ARBA" id="ARBA00023163"/>
    </source>
</evidence>
<feature type="compositionally biased region" description="Polar residues" evidence="14">
    <location>
        <begin position="626"/>
        <end position="645"/>
    </location>
</feature>
<dbReference type="InterPro" id="IPR033876">
    <property type="entry name" value="SAP-like"/>
</dbReference>
<comment type="subcellular location">
    <subcellularLocation>
        <location evidence="1">Nucleus</location>
    </subcellularLocation>
</comment>
<keyword evidence="12" id="KW-0539">Nucleus</keyword>
<dbReference type="PANTHER" id="PTHR47782">
    <property type="entry name" value="ZN(II)2CYS6 TRANSCRIPTION FACTOR (EUROFUNG)-RELATED"/>
    <property type="match status" value="1"/>
</dbReference>
<evidence type="ECO:0000313" key="16">
    <source>
        <dbReference type="EMBL" id="CAK7230841.1"/>
    </source>
</evidence>
<evidence type="ECO:0000256" key="13">
    <source>
        <dbReference type="SAM" id="Coils"/>
    </source>
</evidence>
<evidence type="ECO:0000256" key="9">
    <source>
        <dbReference type="ARBA" id="ARBA00023015"/>
    </source>
</evidence>
<evidence type="ECO:0000313" key="17">
    <source>
        <dbReference type="Proteomes" id="UP001642482"/>
    </source>
</evidence>
<evidence type="ECO:0000256" key="1">
    <source>
        <dbReference type="ARBA" id="ARBA00004123"/>
    </source>
</evidence>
<dbReference type="InterPro" id="IPR001461">
    <property type="entry name" value="Aspartic_peptidase_A1"/>
</dbReference>
<feature type="region of interest" description="Disordered" evidence="14">
    <location>
        <begin position="623"/>
        <end position="645"/>
    </location>
</feature>
<dbReference type="PROSITE" id="PS51767">
    <property type="entry name" value="PEPTIDASE_A1"/>
    <property type="match status" value="1"/>
</dbReference>
<keyword evidence="6" id="KW-0064">Aspartyl protease</keyword>
<keyword evidence="7" id="KW-0378">Hydrolase</keyword>
<dbReference type="SUPFAM" id="SSF50630">
    <property type="entry name" value="Acid proteases"/>
    <property type="match status" value="1"/>
</dbReference>
<feature type="coiled-coil region" evidence="13">
    <location>
        <begin position="534"/>
        <end position="561"/>
    </location>
</feature>
<proteinExistence type="inferred from homology"/>
<evidence type="ECO:0000256" key="5">
    <source>
        <dbReference type="ARBA" id="ARBA00022729"/>
    </source>
</evidence>
<dbReference type="EMBL" id="CAWUHD010000097">
    <property type="protein sequence ID" value="CAK7230841.1"/>
    <property type="molecule type" value="Genomic_DNA"/>
</dbReference>
<dbReference type="CDD" id="cd14723">
    <property type="entry name" value="ZIP_Ppr1"/>
    <property type="match status" value="1"/>
</dbReference>
<keyword evidence="11" id="KW-0804">Transcription</keyword>
<dbReference type="InterPro" id="IPR021109">
    <property type="entry name" value="Peptidase_aspartic_dom_sf"/>
</dbReference>
<evidence type="ECO:0000256" key="6">
    <source>
        <dbReference type="ARBA" id="ARBA00022750"/>
    </source>
</evidence>
<reference evidence="16 17" key="1">
    <citation type="submission" date="2024-01" db="EMBL/GenBank/DDBJ databases">
        <authorList>
            <person name="Allen C."/>
            <person name="Tagirdzhanova G."/>
        </authorList>
    </citation>
    <scope>NUCLEOTIDE SEQUENCE [LARGE SCALE GENOMIC DNA]</scope>
</reference>
<dbReference type="Gene3D" id="2.40.70.10">
    <property type="entry name" value="Acid Proteases"/>
    <property type="match status" value="2"/>
</dbReference>
<dbReference type="InterPro" id="IPR036864">
    <property type="entry name" value="Zn2-C6_fun-type_DNA-bd_sf"/>
</dbReference>
<keyword evidence="9" id="KW-0805">Transcription regulation</keyword>
<evidence type="ECO:0000256" key="2">
    <source>
        <dbReference type="ARBA" id="ARBA00007447"/>
    </source>
</evidence>
<keyword evidence="17" id="KW-1185">Reference proteome</keyword>
<dbReference type="Gene3D" id="4.10.240.10">
    <property type="entry name" value="Zn(2)-C6 fungal-type DNA-binding domain"/>
    <property type="match status" value="1"/>
</dbReference>
<evidence type="ECO:0000256" key="12">
    <source>
        <dbReference type="ARBA" id="ARBA00023242"/>
    </source>
</evidence>